<dbReference type="Pfam" id="PF12704">
    <property type="entry name" value="MacB_PCD"/>
    <property type="match status" value="1"/>
</dbReference>
<feature type="transmembrane region" description="Helical" evidence="7">
    <location>
        <begin position="246"/>
        <end position="270"/>
    </location>
</feature>
<keyword evidence="5 7" id="KW-1133">Transmembrane helix</keyword>
<dbReference type="EMBL" id="UOFP01000007">
    <property type="protein sequence ID" value="VAW83819.1"/>
    <property type="molecule type" value="Genomic_DNA"/>
</dbReference>
<dbReference type="InterPro" id="IPR003838">
    <property type="entry name" value="ABC3_permease_C"/>
</dbReference>
<evidence type="ECO:0000256" key="5">
    <source>
        <dbReference type="ARBA" id="ARBA00022989"/>
    </source>
</evidence>
<comment type="subcellular location">
    <subcellularLocation>
        <location evidence="1">Cell membrane</location>
        <topology evidence="1">Multi-pass membrane protein</topology>
    </subcellularLocation>
</comment>
<dbReference type="InterPro" id="IPR051125">
    <property type="entry name" value="ABC-4/HrtB_transporter"/>
</dbReference>
<evidence type="ECO:0000256" key="7">
    <source>
        <dbReference type="SAM" id="Phobius"/>
    </source>
</evidence>
<dbReference type="PANTHER" id="PTHR43738">
    <property type="entry name" value="ABC TRANSPORTER, MEMBRANE PROTEIN"/>
    <property type="match status" value="1"/>
</dbReference>
<evidence type="ECO:0000259" key="8">
    <source>
        <dbReference type="Pfam" id="PF02687"/>
    </source>
</evidence>
<evidence type="ECO:0000256" key="2">
    <source>
        <dbReference type="ARBA" id="ARBA00022448"/>
    </source>
</evidence>
<proteinExistence type="predicted"/>
<organism evidence="10">
    <name type="scientific">hydrothermal vent metagenome</name>
    <dbReference type="NCBI Taxonomy" id="652676"/>
    <lineage>
        <taxon>unclassified sequences</taxon>
        <taxon>metagenomes</taxon>
        <taxon>ecological metagenomes</taxon>
    </lineage>
</organism>
<dbReference type="PANTHER" id="PTHR43738:SF1">
    <property type="entry name" value="HEMIN TRANSPORT SYSTEM PERMEASE PROTEIN HRTB-RELATED"/>
    <property type="match status" value="1"/>
</dbReference>
<name>A0A3B0ZC48_9ZZZZ</name>
<evidence type="ECO:0000256" key="3">
    <source>
        <dbReference type="ARBA" id="ARBA00022475"/>
    </source>
</evidence>
<gene>
    <name evidence="10" type="ORF">MNBD_GAMMA18-1166</name>
</gene>
<dbReference type="AlphaFoldDB" id="A0A3B0ZC48"/>
<evidence type="ECO:0000256" key="1">
    <source>
        <dbReference type="ARBA" id="ARBA00004651"/>
    </source>
</evidence>
<feature type="domain" description="MacB-like periplasmic core" evidence="9">
    <location>
        <begin position="18"/>
        <end position="218"/>
    </location>
</feature>
<feature type="transmembrane region" description="Helical" evidence="7">
    <location>
        <begin position="290"/>
        <end position="319"/>
    </location>
</feature>
<evidence type="ECO:0000256" key="6">
    <source>
        <dbReference type="ARBA" id="ARBA00023136"/>
    </source>
</evidence>
<keyword evidence="2" id="KW-0813">Transport</keyword>
<keyword evidence="6 7" id="KW-0472">Membrane</keyword>
<dbReference type="InterPro" id="IPR025857">
    <property type="entry name" value="MacB_PCD"/>
</dbReference>
<feature type="domain" description="ABC3 transporter permease C-terminal" evidence="8">
    <location>
        <begin position="249"/>
        <end position="355"/>
    </location>
</feature>
<feature type="transmembrane region" description="Helical" evidence="7">
    <location>
        <begin position="16"/>
        <end position="37"/>
    </location>
</feature>
<reference evidence="10" key="1">
    <citation type="submission" date="2018-06" db="EMBL/GenBank/DDBJ databases">
        <authorList>
            <person name="Zhirakovskaya E."/>
        </authorList>
    </citation>
    <scope>NUCLEOTIDE SEQUENCE</scope>
</reference>
<keyword evidence="4 7" id="KW-0812">Transmembrane</keyword>
<dbReference type="GO" id="GO:0005886">
    <property type="term" value="C:plasma membrane"/>
    <property type="evidence" value="ECO:0007669"/>
    <property type="project" value="UniProtKB-SubCell"/>
</dbReference>
<feature type="transmembrane region" description="Helical" evidence="7">
    <location>
        <begin position="339"/>
        <end position="359"/>
    </location>
</feature>
<sequence length="369" mass="40309">MLYWSLKTLFAEPMRLMVSALAVAVSFILVIFFSAVFEGESEQMVVYLEKMNADVWVMQKGVSNMHMASSMMWDWKADRIAQMPEVREVAAILYFNGAVKIGGKDWFSYVIGITPGQSHTGPWAMAQGNAIPGPGEAVIPEVTAKLTGVQVGDEITLVDRSLKIVGLSKDTFSMASSIVFVSREDLGDLLKGREQYSYIMVYAEPGVDAQVLTGRIKKVVDKVNALTSEAFINSDRQLALQMGAEIIRMMTLLGTLLAALIVAFTAYSLIARKKQELAIAKAVGFSNGRIYLAALCQSLVITLLGLLFAVFISFTLLAWLPTLVPQINLAVRLHQFTSLAMATLPVAILASLSAARTVAKLDPMTAFHR</sequence>
<evidence type="ECO:0000313" key="10">
    <source>
        <dbReference type="EMBL" id="VAW83819.1"/>
    </source>
</evidence>
<evidence type="ECO:0000259" key="9">
    <source>
        <dbReference type="Pfam" id="PF12704"/>
    </source>
</evidence>
<keyword evidence="3" id="KW-1003">Cell membrane</keyword>
<protein>
    <submittedName>
        <fullName evidence="10">Uncharacterized protein</fullName>
    </submittedName>
</protein>
<dbReference type="Pfam" id="PF02687">
    <property type="entry name" value="FtsX"/>
    <property type="match status" value="1"/>
</dbReference>
<evidence type="ECO:0000256" key="4">
    <source>
        <dbReference type="ARBA" id="ARBA00022692"/>
    </source>
</evidence>
<accession>A0A3B0ZC48</accession>